<sequence>MKKTVSLLVIILLFFSCKEEGVKEPDALIDKEVMENIIYDLALLEAIKYNDPNTTENYKVNPKEFIFRKYKVDSAQFAQNNIYYASQYDDYKQMYDSVIKRIDRKKIVLDSLIKKEAKKDSLIAAKKKRLDSIAEVKKVALAKKDSLQKIRKKDSLKLLKKKPKKATPTSTGIKSTVIKNGVKIN</sequence>
<protein>
    <submittedName>
        <fullName evidence="2">Lipoprotein</fullName>
    </submittedName>
</protein>
<dbReference type="InterPro" id="IPR025381">
    <property type="entry name" value="DUF4296"/>
</dbReference>
<comment type="caution">
    <text evidence="2">The sequence shown here is derived from an EMBL/GenBank/DDBJ whole genome shotgun (WGS) entry which is preliminary data.</text>
</comment>
<evidence type="ECO:0000313" key="2">
    <source>
        <dbReference type="EMBL" id="GEC72003.1"/>
    </source>
</evidence>
<proteinExistence type="predicted"/>
<gene>
    <name evidence="2" type="ORF">FFL01_15420</name>
</gene>
<dbReference type="STRING" id="983.SAMN05443543_10228"/>
<reference evidence="2 3" key="1">
    <citation type="submission" date="2019-06" db="EMBL/GenBank/DDBJ databases">
        <title>Whole genome shotgun sequence of Flavobacterium flevense NBRC 14960.</title>
        <authorList>
            <person name="Hosoyama A."/>
            <person name="Uohara A."/>
            <person name="Ohji S."/>
            <person name="Ichikawa N."/>
        </authorList>
    </citation>
    <scope>NUCLEOTIDE SEQUENCE [LARGE SCALE GENOMIC DNA]</scope>
    <source>
        <strain evidence="2 3">NBRC 14960</strain>
    </source>
</reference>
<evidence type="ECO:0000259" key="1">
    <source>
        <dbReference type="Pfam" id="PF14129"/>
    </source>
</evidence>
<keyword evidence="3" id="KW-1185">Reference proteome</keyword>
<dbReference type="EMBL" id="BJNP01000013">
    <property type="protein sequence ID" value="GEC72003.1"/>
    <property type="molecule type" value="Genomic_DNA"/>
</dbReference>
<name>A0A4Y4AZY2_9FLAO</name>
<evidence type="ECO:0000313" key="3">
    <source>
        <dbReference type="Proteomes" id="UP000316775"/>
    </source>
</evidence>
<dbReference type="Proteomes" id="UP000316775">
    <property type="component" value="Unassembled WGS sequence"/>
</dbReference>
<feature type="domain" description="DUF4296" evidence="1">
    <location>
        <begin position="25"/>
        <end position="106"/>
    </location>
</feature>
<dbReference type="PROSITE" id="PS51257">
    <property type="entry name" value="PROKAR_LIPOPROTEIN"/>
    <property type="match status" value="1"/>
</dbReference>
<keyword evidence="2" id="KW-0449">Lipoprotein</keyword>
<dbReference type="RefSeq" id="WP_073241978.1">
    <property type="nucleotide sequence ID" value="NZ_BJNP01000013.1"/>
</dbReference>
<organism evidence="2 3">
    <name type="scientific">Flavobacterium flevense</name>
    <dbReference type="NCBI Taxonomy" id="983"/>
    <lineage>
        <taxon>Bacteria</taxon>
        <taxon>Pseudomonadati</taxon>
        <taxon>Bacteroidota</taxon>
        <taxon>Flavobacteriia</taxon>
        <taxon>Flavobacteriales</taxon>
        <taxon>Flavobacteriaceae</taxon>
        <taxon>Flavobacterium</taxon>
    </lineage>
</organism>
<dbReference type="Pfam" id="PF14129">
    <property type="entry name" value="DUF4296"/>
    <property type="match status" value="1"/>
</dbReference>
<dbReference type="AlphaFoldDB" id="A0A4Y4AZY2"/>
<dbReference type="OrthoDB" id="1525222at2"/>
<accession>A0A4Y4AZY2</accession>